<dbReference type="Proteomes" id="UP000008068">
    <property type="component" value="Unassembled WGS sequence"/>
</dbReference>
<keyword evidence="3" id="KW-1185">Reference proteome</keyword>
<protein>
    <submittedName>
        <fullName evidence="2">Uncharacterized protein</fullName>
    </submittedName>
</protein>
<evidence type="ECO:0000256" key="1">
    <source>
        <dbReference type="SAM" id="MobiDB-lite"/>
    </source>
</evidence>
<name>G0MNE9_CAEBE</name>
<gene>
    <name evidence="2" type="ORF">CAEBREN_21349</name>
</gene>
<dbReference type="InParanoid" id="G0MNE9"/>
<dbReference type="AlphaFoldDB" id="G0MNE9"/>
<evidence type="ECO:0000313" key="3">
    <source>
        <dbReference type="Proteomes" id="UP000008068"/>
    </source>
</evidence>
<dbReference type="HOGENOM" id="CLU_1361486_0_0_1"/>
<sequence>MDSDDFSWFAQLMPKEEVDEIMSEAGVDENMFDFNDLNPVDETNVHNLVEAVISPERPFKRTHQHAKNDDAPGFNQSSPVKKYSKRNPNILSRNNRHNRSLITNEEPKPMFLLEKIQNVSRQQPILSERRSLFRNIEDESQYDDPEYQTTLKCAQYKFINMIRELREDPYHSGMTAYAITRSAAITDRASNPFVQKLIEYV</sequence>
<reference evidence="3" key="1">
    <citation type="submission" date="2011-07" db="EMBL/GenBank/DDBJ databases">
        <authorList>
            <consortium name="Caenorhabditis brenneri Sequencing and Analysis Consortium"/>
            <person name="Wilson R.K."/>
        </authorList>
    </citation>
    <scope>NUCLEOTIDE SEQUENCE [LARGE SCALE GENOMIC DNA]</scope>
    <source>
        <strain evidence="3">PB2801</strain>
    </source>
</reference>
<accession>G0MNE9</accession>
<dbReference type="EMBL" id="GL379804">
    <property type="protein sequence ID" value="EGT39030.1"/>
    <property type="molecule type" value="Genomic_DNA"/>
</dbReference>
<organism evidence="3">
    <name type="scientific">Caenorhabditis brenneri</name>
    <name type="common">Nematode worm</name>
    <dbReference type="NCBI Taxonomy" id="135651"/>
    <lineage>
        <taxon>Eukaryota</taxon>
        <taxon>Metazoa</taxon>
        <taxon>Ecdysozoa</taxon>
        <taxon>Nematoda</taxon>
        <taxon>Chromadorea</taxon>
        <taxon>Rhabditida</taxon>
        <taxon>Rhabditina</taxon>
        <taxon>Rhabditomorpha</taxon>
        <taxon>Rhabditoidea</taxon>
        <taxon>Rhabditidae</taxon>
        <taxon>Peloderinae</taxon>
        <taxon>Caenorhabditis</taxon>
    </lineage>
</organism>
<feature type="region of interest" description="Disordered" evidence="1">
    <location>
        <begin position="61"/>
        <end position="93"/>
    </location>
</feature>
<proteinExistence type="predicted"/>
<evidence type="ECO:0000313" key="2">
    <source>
        <dbReference type="EMBL" id="EGT39030.1"/>
    </source>
</evidence>